<dbReference type="InterPro" id="IPR006598">
    <property type="entry name" value="CAP10"/>
</dbReference>
<dbReference type="PROSITE" id="PS50141">
    <property type="entry name" value="A_DEAMIN_EDITASE"/>
    <property type="match status" value="1"/>
</dbReference>
<dbReference type="Pfam" id="PF05686">
    <property type="entry name" value="Glyco_transf_90"/>
    <property type="match status" value="1"/>
</dbReference>
<dbReference type="SMART" id="SM00552">
    <property type="entry name" value="ADEAMc"/>
    <property type="match status" value="1"/>
</dbReference>
<dbReference type="OMA" id="WPIRENT"/>
<evidence type="ECO:0000313" key="3">
    <source>
        <dbReference type="EnsemblPlants" id="cds.evm.model.02.2417"/>
    </source>
</evidence>
<dbReference type="SMART" id="SM00672">
    <property type="entry name" value="CAP10"/>
    <property type="match status" value="1"/>
</dbReference>
<feature type="transmembrane region" description="Helical" evidence="1">
    <location>
        <begin position="453"/>
        <end position="481"/>
    </location>
</feature>
<dbReference type="GO" id="GO:0006396">
    <property type="term" value="P:RNA processing"/>
    <property type="evidence" value="ECO:0007669"/>
    <property type="project" value="InterPro"/>
</dbReference>
<keyword evidence="4" id="KW-1185">Reference proteome</keyword>
<evidence type="ECO:0000313" key="4">
    <source>
        <dbReference type="Proteomes" id="UP000596661"/>
    </source>
</evidence>
<dbReference type="GO" id="GO:0004000">
    <property type="term" value="F:adenosine deaminase activity"/>
    <property type="evidence" value="ECO:0007669"/>
    <property type="project" value="InterPro"/>
</dbReference>
<dbReference type="GO" id="GO:0003723">
    <property type="term" value="F:RNA binding"/>
    <property type="evidence" value="ECO:0007669"/>
    <property type="project" value="InterPro"/>
</dbReference>
<keyword evidence="1" id="KW-0472">Membrane</keyword>
<sequence>MECFPKTASSSPSSPTKLQWGNQVSGKVFSLYKSLPKKGKPQGREVTVLAAFLISSPSQELEVVALGTGTKCIGRSRLSSHGDVVNDSHAEIVARRSLLRYFYTQIQLNSEIYSKQKLGDGNKQSEGDDDDDATLVLELDKDNMGRRKYRMKKGWQLHMYISQLPCGDASSSSQFAPEKNVLPTECGFQPSCAELKDSMNGEASIKSFCDASELGNSVQRKPGRGNTTSSVSCSDKICRWNVVGVQGALLSHLLQPVYLSSITVGQSSNYSREVLVEDCLKKALYDRVRPLLLNELMSPFRVNQPLFWAAPIPPKEFQHAETASVTLTCGYSICWNKSGLHEVILGTTGRKQGTSSKGALSPSTESSLCKKRLLEFFLSLRFEFSIGNREDDISYQELKERAQEYNSTSELLKGRPPFCSGTGLFNESSSSEIVVLHDTGGNRWLRPVSKKKAVAAIAPAVILIVFIFFSFSLVIMLPAGWINVSNNENARLIKTTTCPRNYTYSTSWSSLINPSDPVVSNTTTTTVSTCPSYFRWIHEDLGHWKESGITKEMVERAQRTAHFRLVIVEGKAYVKKYRKSLQSRDMFSIWGILQLLRFYPGRLPDLELMFDCNDRPVVRMRDFRAPNPRPPPLFRYCSDRWSMDIVFPDWSFWGWAECNIKPWKNVLADIKEGNNRTKWKDRVPYAYWRGNPYVAPTRRDLLKCNVSQKNDWNTRIYIQSWEEEKKQGYKKSNLEDQCTHRYKIYTEGWAWSVSEKYILACDSMALYIKSRYHDFYIRGMQPLQHYWPIRENTKCTSLKFAVDWGNNHTHQAEAMGKEASKFIEEEMKMEYVYDYMFHLLNEYAKLFKYKPTIPAGAEELSAQAMLFQATGTWRNFMVESMVNSPSDSIPCSLPPNDPQAISQLHHKRDSSIRQVEIWENEYWQKQPKPK</sequence>
<dbReference type="Gramene" id="evm.model.02.2417">
    <property type="protein sequence ID" value="cds.evm.model.02.2417"/>
    <property type="gene ID" value="evm.TU.02.2417"/>
</dbReference>
<name>A0A803NXJ5_CANSA</name>
<dbReference type="AlphaFoldDB" id="A0A803NXJ5"/>
<organism evidence="3 4">
    <name type="scientific">Cannabis sativa</name>
    <name type="common">Hemp</name>
    <name type="synonym">Marijuana</name>
    <dbReference type="NCBI Taxonomy" id="3483"/>
    <lineage>
        <taxon>Eukaryota</taxon>
        <taxon>Viridiplantae</taxon>
        <taxon>Streptophyta</taxon>
        <taxon>Embryophyta</taxon>
        <taxon>Tracheophyta</taxon>
        <taxon>Spermatophyta</taxon>
        <taxon>Magnoliopsida</taxon>
        <taxon>eudicotyledons</taxon>
        <taxon>Gunneridae</taxon>
        <taxon>Pentapetalae</taxon>
        <taxon>rosids</taxon>
        <taxon>fabids</taxon>
        <taxon>Rosales</taxon>
        <taxon>Cannabaceae</taxon>
        <taxon>Cannabis</taxon>
    </lineage>
</organism>
<protein>
    <recommendedName>
        <fullName evidence="2">A to I editase domain-containing protein</fullName>
    </recommendedName>
</protein>
<dbReference type="EnsemblPlants" id="evm.model.02.2417">
    <property type="protein sequence ID" value="cds.evm.model.02.2417"/>
    <property type="gene ID" value="evm.TU.02.2417"/>
</dbReference>
<evidence type="ECO:0000256" key="1">
    <source>
        <dbReference type="SAM" id="Phobius"/>
    </source>
</evidence>
<evidence type="ECO:0000259" key="2">
    <source>
        <dbReference type="PROSITE" id="PS50141"/>
    </source>
</evidence>
<reference evidence="3" key="2">
    <citation type="submission" date="2021-03" db="UniProtKB">
        <authorList>
            <consortium name="EnsemblPlants"/>
        </authorList>
    </citation>
    <scope>IDENTIFICATION</scope>
</reference>
<dbReference type="EMBL" id="UZAU01000235">
    <property type="status" value="NOT_ANNOTATED_CDS"/>
    <property type="molecule type" value="Genomic_DNA"/>
</dbReference>
<reference evidence="3" key="1">
    <citation type="submission" date="2018-11" db="EMBL/GenBank/DDBJ databases">
        <authorList>
            <person name="Grassa J C."/>
        </authorList>
    </citation>
    <scope>NUCLEOTIDE SEQUENCE [LARGE SCALE GENOMIC DNA]</scope>
</reference>
<dbReference type="PANTHER" id="PTHR12203:SF74">
    <property type="entry name" value="GLYCOSYLTRANSFERASE"/>
    <property type="match status" value="1"/>
</dbReference>
<dbReference type="Proteomes" id="UP000596661">
    <property type="component" value="Chromosome 2"/>
</dbReference>
<accession>A0A803NXJ5</accession>
<dbReference type="InterPro" id="IPR051091">
    <property type="entry name" value="O-Glucosyltr/Glycosyltrsf_90"/>
</dbReference>
<keyword evidence="1" id="KW-0812">Transmembrane</keyword>
<dbReference type="Pfam" id="PF02137">
    <property type="entry name" value="A_deamin"/>
    <property type="match status" value="1"/>
</dbReference>
<keyword evidence="1" id="KW-1133">Transmembrane helix</keyword>
<dbReference type="InterPro" id="IPR002466">
    <property type="entry name" value="A_deamin"/>
</dbReference>
<feature type="domain" description="A to I editase" evidence="2">
    <location>
        <begin position="65"/>
        <end position="413"/>
    </location>
</feature>
<proteinExistence type="predicted"/>
<dbReference type="PANTHER" id="PTHR12203">
    <property type="entry name" value="KDEL LYS-ASP-GLU-LEU CONTAINING - RELATED"/>
    <property type="match status" value="1"/>
</dbReference>